<dbReference type="EMBL" id="JBHTMC010000041">
    <property type="protein sequence ID" value="MFD1265753.1"/>
    <property type="molecule type" value="Genomic_DNA"/>
</dbReference>
<comment type="caution">
    <text evidence="1">The sequence shown here is derived from an EMBL/GenBank/DDBJ whole genome shotgun (WGS) entry which is preliminary data.</text>
</comment>
<evidence type="ECO:0000313" key="2">
    <source>
        <dbReference type="Proteomes" id="UP001597158"/>
    </source>
</evidence>
<keyword evidence="2" id="KW-1185">Reference proteome</keyword>
<accession>A0ABW3WKF4</accession>
<organism evidence="1 2">
    <name type="scientific">Thauera mechernichensis</name>
    <dbReference type="NCBI Taxonomy" id="82788"/>
    <lineage>
        <taxon>Bacteria</taxon>
        <taxon>Pseudomonadati</taxon>
        <taxon>Pseudomonadota</taxon>
        <taxon>Betaproteobacteria</taxon>
        <taxon>Rhodocyclales</taxon>
        <taxon>Zoogloeaceae</taxon>
        <taxon>Thauera</taxon>
    </lineage>
</organism>
<protein>
    <submittedName>
        <fullName evidence="1">Uncharacterized protein</fullName>
    </submittedName>
</protein>
<gene>
    <name evidence="1" type="ORF">ACFQ4M_19430</name>
</gene>
<name>A0ABW3WKF4_9RHOO</name>
<sequence length="73" mass="8247">MTVDWFLIDAPHVAAAEFQAWEAAKAHHRAVFLRCIDAQDSAERAALDAEGQAAKIEADRLEQIAREAWMRQK</sequence>
<dbReference type="Proteomes" id="UP001597158">
    <property type="component" value="Unassembled WGS sequence"/>
</dbReference>
<dbReference type="RefSeq" id="WP_277835632.1">
    <property type="nucleotide sequence ID" value="NZ_JARQZE010000031.1"/>
</dbReference>
<evidence type="ECO:0000313" key="1">
    <source>
        <dbReference type="EMBL" id="MFD1265753.1"/>
    </source>
</evidence>
<reference evidence="2" key="1">
    <citation type="journal article" date="2019" name="Int. J. Syst. Evol. Microbiol.">
        <title>The Global Catalogue of Microorganisms (GCM) 10K type strain sequencing project: providing services to taxonomists for standard genome sequencing and annotation.</title>
        <authorList>
            <consortium name="The Broad Institute Genomics Platform"/>
            <consortium name="The Broad Institute Genome Sequencing Center for Infectious Disease"/>
            <person name="Wu L."/>
            <person name="Ma J."/>
        </authorList>
    </citation>
    <scope>NUCLEOTIDE SEQUENCE [LARGE SCALE GENOMIC DNA]</scope>
    <source>
        <strain evidence="2">CCUG 48884</strain>
    </source>
</reference>
<proteinExistence type="predicted"/>